<dbReference type="RefSeq" id="WP_161975948.1">
    <property type="nucleotide sequence ID" value="NZ_CP101613.1"/>
</dbReference>
<dbReference type="Proteomes" id="UP000661012">
    <property type="component" value="Unassembled WGS sequence"/>
</dbReference>
<proteinExistence type="predicted"/>
<comment type="caution">
    <text evidence="1">The sequence shown here is derived from an EMBL/GenBank/DDBJ whole genome shotgun (WGS) entry which is preliminary data.</text>
</comment>
<dbReference type="EMBL" id="JACYNN010000004">
    <property type="protein sequence ID" value="MBD8106410.1"/>
    <property type="molecule type" value="Genomic_DNA"/>
</dbReference>
<protein>
    <submittedName>
        <fullName evidence="1">Uncharacterized protein</fullName>
    </submittedName>
</protein>
<gene>
    <name evidence="1" type="ORF">IFT93_08215</name>
</gene>
<evidence type="ECO:0000313" key="1">
    <source>
        <dbReference type="EMBL" id="MBD8106410.1"/>
    </source>
</evidence>
<keyword evidence="2" id="KW-1185">Reference proteome</keyword>
<organism evidence="1 2">
    <name type="scientific">Erwinia persicina</name>
    <dbReference type="NCBI Taxonomy" id="55211"/>
    <lineage>
        <taxon>Bacteria</taxon>
        <taxon>Pseudomonadati</taxon>
        <taxon>Pseudomonadota</taxon>
        <taxon>Gammaproteobacteria</taxon>
        <taxon>Enterobacterales</taxon>
        <taxon>Erwiniaceae</taxon>
        <taxon>Erwinia</taxon>
    </lineage>
</organism>
<sequence>MRKTITLKYRQTPPDPLELMGVKQQIIPKIEDNSVGALEWYSQNARYVPDDDRIISLEHLQQSRYKLNYRFRWKPFNACLDIDAFETSNHSVNFSYHPGAPALDFADNHRHEMSDEL</sequence>
<reference evidence="1 2" key="1">
    <citation type="journal article" date="2020" name="FEMS Microbiol. Ecol.">
        <title>Temporal dynamics of bacterial communities during seed development and maturation.</title>
        <authorList>
            <person name="Chesneau G."/>
            <person name="Torres-Cortes G."/>
            <person name="Briand M."/>
            <person name="Darrasse A."/>
            <person name="Preveaux A."/>
            <person name="Marais C."/>
            <person name="Jacques M.A."/>
            <person name="Shade A."/>
            <person name="Barret M."/>
        </authorList>
    </citation>
    <scope>NUCLEOTIDE SEQUENCE [LARGE SCALE GENOMIC DNA]</scope>
    <source>
        <strain evidence="1 2">CFBP13732</strain>
    </source>
</reference>
<evidence type="ECO:0000313" key="2">
    <source>
        <dbReference type="Proteomes" id="UP000661012"/>
    </source>
</evidence>
<accession>A0ABR8ZRW5</accession>
<name>A0ABR8ZRW5_9GAMM</name>